<feature type="binding site" evidence="20">
    <location>
        <position position="461"/>
    </location>
    <ligand>
        <name>ATP</name>
        <dbReference type="ChEBI" id="CHEBI:30616"/>
    </ligand>
</feature>
<dbReference type="PRINTS" id="PR00019">
    <property type="entry name" value="LEURICHRPT"/>
</dbReference>
<dbReference type="Proteomes" id="UP000607653">
    <property type="component" value="Unassembled WGS sequence"/>
</dbReference>
<dbReference type="Gene3D" id="3.80.10.10">
    <property type="entry name" value="Ribonuclease Inhibitor"/>
    <property type="match status" value="1"/>
</dbReference>
<keyword evidence="7" id="KW-0808">Transferase</keyword>
<gene>
    <name evidence="23" type="ORF">HUJ06_021486</name>
</gene>
<evidence type="ECO:0000256" key="9">
    <source>
        <dbReference type="ARBA" id="ARBA00022729"/>
    </source>
</evidence>
<feature type="transmembrane region" description="Helical" evidence="21">
    <location>
        <begin position="366"/>
        <end position="390"/>
    </location>
</feature>
<dbReference type="FunFam" id="1.10.510.10:FF:001023">
    <property type="entry name" value="Os07g0541700 protein"/>
    <property type="match status" value="1"/>
</dbReference>
<evidence type="ECO:0000256" key="1">
    <source>
        <dbReference type="ARBA" id="ARBA00004236"/>
    </source>
</evidence>
<dbReference type="InterPro" id="IPR032675">
    <property type="entry name" value="LRR_dom_sf"/>
</dbReference>
<dbReference type="PANTHER" id="PTHR48053">
    <property type="entry name" value="LEUCINE RICH REPEAT FAMILY PROTEIN, EXPRESSED"/>
    <property type="match status" value="1"/>
</dbReference>
<dbReference type="PROSITE" id="PS00107">
    <property type="entry name" value="PROTEIN_KINASE_ATP"/>
    <property type="match status" value="1"/>
</dbReference>
<dbReference type="Gene3D" id="3.30.200.20">
    <property type="entry name" value="Phosphorylase Kinase, domain 1"/>
    <property type="match status" value="1"/>
</dbReference>
<dbReference type="Pfam" id="PF00560">
    <property type="entry name" value="LRR_1"/>
    <property type="match status" value="8"/>
</dbReference>
<dbReference type="GO" id="GO:0004674">
    <property type="term" value="F:protein serine/threonine kinase activity"/>
    <property type="evidence" value="ECO:0007669"/>
    <property type="project" value="UniProtKB-KW"/>
</dbReference>
<dbReference type="Gene3D" id="1.10.510.10">
    <property type="entry name" value="Transferase(Phosphotransferase) domain 1"/>
    <property type="match status" value="1"/>
</dbReference>
<evidence type="ECO:0000256" key="6">
    <source>
        <dbReference type="ARBA" id="ARBA00022614"/>
    </source>
</evidence>
<keyword evidence="11 20" id="KW-0547">Nucleotide-binding</keyword>
<keyword evidence="5" id="KW-0597">Phosphoprotein</keyword>
<evidence type="ECO:0000256" key="10">
    <source>
        <dbReference type="ARBA" id="ARBA00022737"/>
    </source>
</evidence>
<reference evidence="23 24" key="1">
    <citation type="journal article" date="2020" name="Mol. Biol. Evol.">
        <title>Distinct Expression and Methylation Patterns for Genes with Different Fates following a Single Whole-Genome Duplication in Flowering Plants.</title>
        <authorList>
            <person name="Shi T."/>
            <person name="Rahmani R.S."/>
            <person name="Gugger P.F."/>
            <person name="Wang M."/>
            <person name="Li H."/>
            <person name="Zhang Y."/>
            <person name="Li Z."/>
            <person name="Wang Q."/>
            <person name="Van de Peer Y."/>
            <person name="Marchal K."/>
            <person name="Chen J."/>
        </authorList>
    </citation>
    <scope>NUCLEOTIDE SEQUENCE [LARGE SCALE GENOMIC DNA]</scope>
    <source>
        <tissue evidence="23">Leaf</tissue>
    </source>
</reference>
<comment type="catalytic activity">
    <reaction evidence="18">
        <text>L-threonyl-[protein] + ATP = O-phospho-L-threonyl-[protein] + ADP + H(+)</text>
        <dbReference type="Rhea" id="RHEA:46608"/>
        <dbReference type="Rhea" id="RHEA-COMP:11060"/>
        <dbReference type="Rhea" id="RHEA-COMP:11605"/>
        <dbReference type="ChEBI" id="CHEBI:15378"/>
        <dbReference type="ChEBI" id="CHEBI:30013"/>
        <dbReference type="ChEBI" id="CHEBI:30616"/>
        <dbReference type="ChEBI" id="CHEBI:61977"/>
        <dbReference type="ChEBI" id="CHEBI:456216"/>
        <dbReference type="EC" id="2.7.11.1"/>
    </reaction>
</comment>
<dbReference type="SUPFAM" id="SSF56112">
    <property type="entry name" value="Protein kinase-like (PK-like)"/>
    <property type="match status" value="1"/>
</dbReference>
<evidence type="ECO:0000256" key="19">
    <source>
        <dbReference type="ARBA" id="ARBA00048679"/>
    </source>
</evidence>
<proteinExistence type="predicted"/>
<protein>
    <recommendedName>
        <fullName evidence="3">non-specific serine/threonine protein kinase</fullName>
        <ecNumber evidence="3">2.7.11.1</ecNumber>
    </recommendedName>
</protein>
<evidence type="ECO:0000256" key="18">
    <source>
        <dbReference type="ARBA" id="ARBA00047899"/>
    </source>
</evidence>
<keyword evidence="15 21" id="KW-0472">Membrane</keyword>
<keyword evidence="8 21" id="KW-0812">Transmembrane</keyword>
<dbReference type="InterPro" id="IPR017441">
    <property type="entry name" value="Protein_kinase_ATP_BS"/>
</dbReference>
<keyword evidence="16" id="KW-0675">Receptor</keyword>
<sequence length="620" mass="67696">MNQLQGELPENISHLQNLESLLLFSNNLSEKLPNGLRGNSPLTFVAFSNNMFSGELPPALCNGFSLQYLLMSYNNFTGPLPGCLRNCSGLVRVTFVQNQLTGDISTAFGVHPDLVYVDLSENQFSGVLSPKWGQYASLTALYISGNKISGEIPAELGKLIQLQELSLSSNELTGKIPTKLGDLRKLNHLNSSNNHLMGVIPQSVGNLHELQELDLSANALSGSLPKELGNCINLIQLNLSNNGLSGAIPSEMASLIDLQSFLDLSRNSLTGPIPQNLDKLIKLENLNLSHNNLSGRIPKTLADMLSLQNIDLSFKELMGPVPTGKVFQKTPAEAFTGNPGLCGVVKGLPTCSSGLASGNSNKLKKILIAVIVPSFSILLLVAMTFGILILRRKLKEADIEDREANKDLTSNSLIWGKEGKFTFGDIMEATENFNDKYCIGEGGSGSVFKAAQSTGYILAVKRLKVSDSSDIPATNRRRFENEIRTLAGIRHRNIIKLHGFCSKNGYMYLVYEYVERGCLRNVLNGEEGREKLDWAARLKIIQGVAHAVAYLHHDCVPAIVHRDISLSNILLESDFVPRLSDFGTARLLTANSSNWTTIAGSYGYMVPCKLPSHSLLLLLR</sequence>
<keyword evidence="13 20" id="KW-0067">ATP-binding</keyword>
<evidence type="ECO:0000313" key="23">
    <source>
        <dbReference type="EMBL" id="DAD20023.1"/>
    </source>
</evidence>
<dbReference type="EMBL" id="DUZY01000001">
    <property type="protein sequence ID" value="DAD20023.1"/>
    <property type="molecule type" value="Genomic_DNA"/>
</dbReference>
<evidence type="ECO:0000256" key="12">
    <source>
        <dbReference type="ARBA" id="ARBA00022777"/>
    </source>
</evidence>
<dbReference type="InterPro" id="IPR000719">
    <property type="entry name" value="Prot_kinase_dom"/>
</dbReference>
<organism evidence="23 24">
    <name type="scientific">Nelumbo nucifera</name>
    <name type="common">Sacred lotus</name>
    <dbReference type="NCBI Taxonomy" id="4432"/>
    <lineage>
        <taxon>Eukaryota</taxon>
        <taxon>Viridiplantae</taxon>
        <taxon>Streptophyta</taxon>
        <taxon>Embryophyta</taxon>
        <taxon>Tracheophyta</taxon>
        <taxon>Spermatophyta</taxon>
        <taxon>Magnoliopsida</taxon>
        <taxon>Proteales</taxon>
        <taxon>Nelumbonaceae</taxon>
        <taxon>Nelumbo</taxon>
    </lineage>
</organism>
<evidence type="ECO:0000313" key="24">
    <source>
        <dbReference type="Proteomes" id="UP000607653"/>
    </source>
</evidence>
<dbReference type="GO" id="GO:0005524">
    <property type="term" value="F:ATP binding"/>
    <property type="evidence" value="ECO:0007669"/>
    <property type="project" value="UniProtKB-UniRule"/>
</dbReference>
<dbReference type="FunFam" id="3.30.200.20:FF:000309">
    <property type="entry name" value="Leucine-rich repeat receptor protein kinase MSP1"/>
    <property type="match status" value="1"/>
</dbReference>
<evidence type="ECO:0000256" key="20">
    <source>
        <dbReference type="PROSITE-ProRule" id="PRU10141"/>
    </source>
</evidence>
<comment type="subcellular location">
    <subcellularLocation>
        <location evidence="1">Cell membrane</location>
    </subcellularLocation>
    <subcellularLocation>
        <location evidence="2">Membrane</location>
        <topology evidence="2">Single-pass type I membrane protein</topology>
    </subcellularLocation>
</comment>
<evidence type="ECO:0000259" key="22">
    <source>
        <dbReference type="PROSITE" id="PS50011"/>
    </source>
</evidence>
<name>A0A822XJZ5_NELNU</name>
<evidence type="ECO:0000256" key="8">
    <source>
        <dbReference type="ARBA" id="ARBA00022692"/>
    </source>
</evidence>
<evidence type="ECO:0000256" key="11">
    <source>
        <dbReference type="ARBA" id="ARBA00022741"/>
    </source>
</evidence>
<evidence type="ECO:0000256" key="14">
    <source>
        <dbReference type="ARBA" id="ARBA00022989"/>
    </source>
</evidence>
<evidence type="ECO:0000256" key="5">
    <source>
        <dbReference type="ARBA" id="ARBA00022553"/>
    </source>
</evidence>
<evidence type="ECO:0000256" key="3">
    <source>
        <dbReference type="ARBA" id="ARBA00012513"/>
    </source>
</evidence>
<evidence type="ECO:0000256" key="15">
    <source>
        <dbReference type="ARBA" id="ARBA00023136"/>
    </source>
</evidence>
<dbReference type="Pfam" id="PF00069">
    <property type="entry name" value="Pkinase"/>
    <property type="match status" value="1"/>
</dbReference>
<keyword evidence="17" id="KW-0325">Glycoprotein</keyword>
<evidence type="ECO:0000256" key="4">
    <source>
        <dbReference type="ARBA" id="ARBA00022527"/>
    </source>
</evidence>
<dbReference type="FunFam" id="3.80.10.10:FF:000177">
    <property type="entry name" value="Leucine-rich repeat receptor-like serine/threonine-protein kinase At1g17230"/>
    <property type="match status" value="1"/>
</dbReference>
<dbReference type="InterPro" id="IPR001611">
    <property type="entry name" value="Leu-rich_rpt"/>
</dbReference>
<dbReference type="GO" id="GO:0005886">
    <property type="term" value="C:plasma membrane"/>
    <property type="evidence" value="ECO:0007669"/>
    <property type="project" value="UniProtKB-SubCell"/>
</dbReference>
<evidence type="ECO:0000256" key="7">
    <source>
        <dbReference type="ARBA" id="ARBA00022679"/>
    </source>
</evidence>
<feature type="domain" description="Protein kinase" evidence="22">
    <location>
        <begin position="433"/>
        <end position="620"/>
    </location>
</feature>
<dbReference type="EC" id="2.7.11.1" evidence="3"/>
<keyword evidence="6" id="KW-0433">Leucine-rich repeat</keyword>
<keyword evidence="14 21" id="KW-1133">Transmembrane helix</keyword>
<dbReference type="InterPro" id="IPR051716">
    <property type="entry name" value="Plant_RL_S/T_kinase"/>
</dbReference>
<keyword evidence="12" id="KW-0418">Kinase</keyword>
<dbReference type="InterPro" id="IPR008266">
    <property type="entry name" value="Tyr_kinase_AS"/>
</dbReference>
<dbReference type="SMART" id="SM00369">
    <property type="entry name" value="LRR_TYP"/>
    <property type="match status" value="4"/>
</dbReference>
<keyword evidence="9" id="KW-0732">Signal</keyword>
<evidence type="ECO:0000256" key="2">
    <source>
        <dbReference type="ARBA" id="ARBA00004479"/>
    </source>
</evidence>
<keyword evidence="10" id="KW-0677">Repeat</keyword>
<evidence type="ECO:0000256" key="17">
    <source>
        <dbReference type="ARBA" id="ARBA00023180"/>
    </source>
</evidence>
<comment type="caution">
    <text evidence="23">The sequence shown here is derived from an EMBL/GenBank/DDBJ whole genome shotgun (WGS) entry which is preliminary data.</text>
</comment>
<keyword evidence="4" id="KW-0723">Serine/threonine-protein kinase</keyword>
<dbReference type="InterPro" id="IPR003591">
    <property type="entry name" value="Leu-rich_rpt_typical-subtyp"/>
</dbReference>
<dbReference type="InterPro" id="IPR011009">
    <property type="entry name" value="Kinase-like_dom_sf"/>
</dbReference>
<evidence type="ECO:0000256" key="16">
    <source>
        <dbReference type="ARBA" id="ARBA00023170"/>
    </source>
</evidence>
<dbReference type="PANTHER" id="PTHR48053:SF32">
    <property type="entry name" value="LEUCINE RICH REPEAT FAMILY PROTEIN, EXPRESSED"/>
    <property type="match status" value="1"/>
</dbReference>
<evidence type="ECO:0000256" key="13">
    <source>
        <dbReference type="ARBA" id="ARBA00022840"/>
    </source>
</evidence>
<dbReference type="SUPFAM" id="SSF52058">
    <property type="entry name" value="L domain-like"/>
    <property type="match status" value="2"/>
</dbReference>
<dbReference type="PROSITE" id="PS00109">
    <property type="entry name" value="PROTEIN_KINASE_TYR"/>
    <property type="match status" value="1"/>
</dbReference>
<accession>A0A822XJZ5</accession>
<dbReference type="AlphaFoldDB" id="A0A822XJZ5"/>
<dbReference type="PROSITE" id="PS50011">
    <property type="entry name" value="PROTEIN_KINASE_DOM"/>
    <property type="match status" value="1"/>
</dbReference>
<evidence type="ECO:0000256" key="21">
    <source>
        <dbReference type="SAM" id="Phobius"/>
    </source>
</evidence>
<keyword evidence="24" id="KW-1185">Reference proteome</keyword>
<comment type="catalytic activity">
    <reaction evidence="19">
        <text>L-seryl-[protein] + ATP = O-phospho-L-seryl-[protein] + ADP + H(+)</text>
        <dbReference type="Rhea" id="RHEA:17989"/>
        <dbReference type="Rhea" id="RHEA-COMP:9863"/>
        <dbReference type="Rhea" id="RHEA-COMP:11604"/>
        <dbReference type="ChEBI" id="CHEBI:15378"/>
        <dbReference type="ChEBI" id="CHEBI:29999"/>
        <dbReference type="ChEBI" id="CHEBI:30616"/>
        <dbReference type="ChEBI" id="CHEBI:83421"/>
        <dbReference type="ChEBI" id="CHEBI:456216"/>
        <dbReference type="EC" id="2.7.11.1"/>
    </reaction>
</comment>